<sequence length="90" mass="10573">MRLVWSTMARNDRLRIMTVVAQDNPAAAVALDEAFRDKARRAARNPRLYKPGRCIETHEIVVTPNYVMIYQVQEDEVEILRILHARQQWP</sequence>
<name>A0ABU7HDK6_9PSED</name>
<dbReference type="InterPro" id="IPR007712">
    <property type="entry name" value="RelE/ParE_toxin"/>
</dbReference>
<gene>
    <name evidence="3" type="ORF">V0R62_17205</name>
</gene>
<protein>
    <submittedName>
        <fullName evidence="3">Type II toxin-antitoxin system RelE/ParE family toxin</fullName>
    </submittedName>
</protein>
<proteinExistence type="inferred from homology"/>
<comment type="caution">
    <text evidence="3">The sequence shown here is derived from an EMBL/GenBank/DDBJ whole genome shotgun (WGS) entry which is preliminary data.</text>
</comment>
<accession>A0ABU7HDK6</accession>
<keyword evidence="2" id="KW-1277">Toxin-antitoxin system</keyword>
<dbReference type="Proteomes" id="UP001354227">
    <property type="component" value="Unassembled WGS sequence"/>
</dbReference>
<dbReference type="Gene3D" id="3.30.2310.20">
    <property type="entry name" value="RelE-like"/>
    <property type="match status" value="1"/>
</dbReference>
<dbReference type="PANTHER" id="PTHR33755:SF6">
    <property type="entry name" value="PLASMID STABILIZATION SYSTEM PROTEIN"/>
    <property type="match status" value="1"/>
</dbReference>
<keyword evidence="4" id="KW-1185">Reference proteome</keyword>
<dbReference type="InterPro" id="IPR051803">
    <property type="entry name" value="TA_system_RelE-like_toxin"/>
</dbReference>
<evidence type="ECO:0000313" key="3">
    <source>
        <dbReference type="EMBL" id="MEE1889402.1"/>
    </source>
</evidence>
<dbReference type="PANTHER" id="PTHR33755">
    <property type="entry name" value="TOXIN PARE1-RELATED"/>
    <property type="match status" value="1"/>
</dbReference>
<organism evidence="3 4">
    <name type="scientific">Pseudomonas carassii</name>
    <dbReference type="NCBI Taxonomy" id="3115855"/>
    <lineage>
        <taxon>Bacteria</taxon>
        <taxon>Pseudomonadati</taxon>
        <taxon>Pseudomonadota</taxon>
        <taxon>Gammaproteobacteria</taxon>
        <taxon>Pseudomonadales</taxon>
        <taxon>Pseudomonadaceae</taxon>
        <taxon>Pseudomonas</taxon>
    </lineage>
</organism>
<dbReference type="EMBL" id="JAZDCT010000023">
    <property type="protein sequence ID" value="MEE1889402.1"/>
    <property type="molecule type" value="Genomic_DNA"/>
</dbReference>
<dbReference type="InterPro" id="IPR035093">
    <property type="entry name" value="RelE/ParE_toxin_dom_sf"/>
</dbReference>
<evidence type="ECO:0000256" key="2">
    <source>
        <dbReference type="ARBA" id="ARBA00022649"/>
    </source>
</evidence>
<dbReference type="Pfam" id="PF05016">
    <property type="entry name" value="ParE_toxin"/>
    <property type="match status" value="1"/>
</dbReference>
<dbReference type="NCBIfam" id="TIGR02385">
    <property type="entry name" value="RelE_StbE"/>
    <property type="match status" value="1"/>
</dbReference>
<reference evidence="3" key="1">
    <citation type="submission" date="2024-01" db="EMBL/GenBank/DDBJ databases">
        <title>Unpublished Manusciprt.</title>
        <authorList>
            <person name="Duman M."/>
            <person name="Valdes E.G."/>
            <person name="Ajmi N."/>
            <person name="Altun S."/>
            <person name="Saticioglu I.B."/>
        </authorList>
    </citation>
    <scope>NUCLEOTIDE SEQUENCE</scope>
    <source>
        <strain evidence="3">137P</strain>
    </source>
</reference>
<comment type="similarity">
    <text evidence="1">Belongs to the RelE toxin family.</text>
</comment>
<evidence type="ECO:0000256" key="1">
    <source>
        <dbReference type="ARBA" id="ARBA00006226"/>
    </source>
</evidence>
<evidence type="ECO:0000313" key="4">
    <source>
        <dbReference type="Proteomes" id="UP001354227"/>
    </source>
</evidence>
<dbReference type="RefSeq" id="WP_330104581.1">
    <property type="nucleotide sequence ID" value="NZ_JAZDCT010000023.1"/>
</dbReference>